<dbReference type="GO" id="GO:0006355">
    <property type="term" value="P:regulation of DNA-templated transcription"/>
    <property type="evidence" value="ECO:0007669"/>
    <property type="project" value="InterPro"/>
</dbReference>
<dbReference type="InterPro" id="IPR016032">
    <property type="entry name" value="Sig_transdc_resp-reg_C-effctor"/>
</dbReference>
<evidence type="ECO:0000256" key="4">
    <source>
        <dbReference type="ARBA" id="ARBA00023015"/>
    </source>
</evidence>
<feature type="modified residue" description="4-aspartylphosphate" evidence="8">
    <location>
        <position position="53"/>
    </location>
</feature>
<evidence type="ECO:0000256" key="8">
    <source>
        <dbReference type="PROSITE-ProRule" id="PRU00169"/>
    </source>
</evidence>
<dbReference type="EMBL" id="JACHHH010000007">
    <property type="protein sequence ID" value="MBB6041564.1"/>
    <property type="molecule type" value="Genomic_DNA"/>
</dbReference>
<evidence type="ECO:0000256" key="3">
    <source>
        <dbReference type="ARBA" id="ARBA00023012"/>
    </source>
</evidence>
<protein>
    <recommendedName>
        <fullName evidence="1">Stage 0 sporulation protein A homolog</fullName>
    </recommendedName>
</protein>
<dbReference type="SUPFAM" id="SSF46894">
    <property type="entry name" value="C-terminal effector domain of the bipartite response regulators"/>
    <property type="match status" value="1"/>
</dbReference>
<dbReference type="Pfam" id="PF00072">
    <property type="entry name" value="Response_reg"/>
    <property type="match status" value="1"/>
</dbReference>
<dbReference type="InterPro" id="IPR011006">
    <property type="entry name" value="CheY-like_superfamily"/>
</dbReference>
<dbReference type="GO" id="GO:0032993">
    <property type="term" value="C:protein-DNA complex"/>
    <property type="evidence" value="ECO:0007669"/>
    <property type="project" value="TreeGrafter"/>
</dbReference>
<comment type="function">
    <text evidence="7">May play the central regulatory role in sporulation. It may be an element of the effector pathway responsible for the activation of sporulation genes in response to nutritional stress. Spo0A may act in concert with spo0H (a sigma factor) to control the expression of some genes that are critical to the sporulation process.</text>
</comment>
<dbReference type="CDD" id="cd00383">
    <property type="entry name" value="trans_reg_C"/>
    <property type="match status" value="1"/>
</dbReference>
<comment type="caution">
    <text evidence="12">The sequence shown here is derived from an EMBL/GenBank/DDBJ whole genome shotgun (WGS) entry which is preliminary data.</text>
</comment>
<organism evidence="12 13">
    <name type="scientific">Oribacterium sinus</name>
    <dbReference type="NCBI Taxonomy" id="237576"/>
    <lineage>
        <taxon>Bacteria</taxon>
        <taxon>Bacillati</taxon>
        <taxon>Bacillota</taxon>
        <taxon>Clostridia</taxon>
        <taxon>Lachnospirales</taxon>
        <taxon>Lachnospiraceae</taxon>
        <taxon>Oribacterium</taxon>
    </lineage>
</organism>
<dbReference type="InterPro" id="IPR039420">
    <property type="entry name" value="WalR-like"/>
</dbReference>
<dbReference type="Gene3D" id="6.10.250.690">
    <property type="match status" value="1"/>
</dbReference>
<evidence type="ECO:0000313" key="12">
    <source>
        <dbReference type="EMBL" id="MBB6041564.1"/>
    </source>
</evidence>
<dbReference type="RefSeq" id="WP_183684161.1">
    <property type="nucleotide sequence ID" value="NZ_JACHHH010000007.1"/>
</dbReference>
<dbReference type="GO" id="GO:0000976">
    <property type="term" value="F:transcription cis-regulatory region binding"/>
    <property type="evidence" value="ECO:0007669"/>
    <property type="project" value="TreeGrafter"/>
</dbReference>
<dbReference type="PROSITE" id="PS50110">
    <property type="entry name" value="RESPONSE_REGULATORY"/>
    <property type="match status" value="1"/>
</dbReference>
<dbReference type="Pfam" id="PF00486">
    <property type="entry name" value="Trans_reg_C"/>
    <property type="match status" value="1"/>
</dbReference>
<dbReference type="SUPFAM" id="SSF52172">
    <property type="entry name" value="CheY-like"/>
    <property type="match status" value="1"/>
</dbReference>
<dbReference type="PROSITE" id="PS51755">
    <property type="entry name" value="OMPR_PHOB"/>
    <property type="match status" value="1"/>
</dbReference>
<gene>
    <name evidence="12" type="ORF">HNQ46_001547</name>
</gene>
<dbReference type="PANTHER" id="PTHR48111:SF40">
    <property type="entry name" value="PHOSPHATE REGULON TRANSCRIPTIONAL REGULATORY PROTEIN PHOB"/>
    <property type="match status" value="1"/>
</dbReference>
<evidence type="ECO:0000256" key="1">
    <source>
        <dbReference type="ARBA" id="ARBA00018672"/>
    </source>
</evidence>
<keyword evidence="4" id="KW-0805">Transcription regulation</keyword>
<keyword evidence="2 8" id="KW-0597">Phosphoprotein</keyword>
<dbReference type="Proteomes" id="UP000522163">
    <property type="component" value="Unassembled WGS sequence"/>
</dbReference>
<dbReference type="PANTHER" id="PTHR48111">
    <property type="entry name" value="REGULATOR OF RPOS"/>
    <property type="match status" value="1"/>
</dbReference>
<dbReference type="InterPro" id="IPR036388">
    <property type="entry name" value="WH-like_DNA-bd_sf"/>
</dbReference>
<proteinExistence type="predicted"/>
<dbReference type="SMART" id="SM00862">
    <property type="entry name" value="Trans_reg_C"/>
    <property type="match status" value="1"/>
</dbReference>
<feature type="domain" description="OmpR/PhoB-type" evidence="11">
    <location>
        <begin position="126"/>
        <end position="224"/>
    </location>
</feature>
<evidence type="ECO:0000256" key="9">
    <source>
        <dbReference type="PROSITE-ProRule" id="PRU01091"/>
    </source>
</evidence>
<feature type="DNA-binding region" description="OmpR/PhoB-type" evidence="9">
    <location>
        <begin position="126"/>
        <end position="224"/>
    </location>
</feature>
<dbReference type="GeneID" id="85015090"/>
<dbReference type="AlphaFoldDB" id="A0A7W9SG53"/>
<evidence type="ECO:0000256" key="7">
    <source>
        <dbReference type="ARBA" id="ARBA00024867"/>
    </source>
</evidence>
<evidence type="ECO:0000256" key="2">
    <source>
        <dbReference type="ARBA" id="ARBA00022553"/>
    </source>
</evidence>
<dbReference type="GO" id="GO:0005829">
    <property type="term" value="C:cytosol"/>
    <property type="evidence" value="ECO:0007669"/>
    <property type="project" value="TreeGrafter"/>
</dbReference>
<dbReference type="Gene3D" id="1.10.10.10">
    <property type="entry name" value="Winged helix-like DNA-binding domain superfamily/Winged helix DNA-binding domain"/>
    <property type="match status" value="1"/>
</dbReference>
<dbReference type="GO" id="GO:0000156">
    <property type="term" value="F:phosphorelay response regulator activity"/>
    <property type="evidence" value="ECO:0007669"/>
    <property type="project" value="TreeGrafter"/>
</dbReference>
<name>A0A7W9SG53_9FIRM</name>
<keyword evidence="3" id="KW-0902">Two-component regulatory system</keyword>
<reference evidence="12 13" key="1">
    <citation type="submission" date="2020-08" db="EMBL/GenBank/DDBJ databases">
        <title>Genomic Encyclopedia of Type Strains, Phase IV (KMG-IV): sequencing the most valuable type-strain genomes for metagenomic binning, comparative biology and taxonomic classification.</title>
        <authorList>
            <person name="Goeker M."/>
        </authorList>
    </citation>
    <scope>NUCLEOTIDE SEQUENCE [LARGE SCALE GENOMIC DNA]</scope>
    <source>
        <strain evidence="12 13">DSM 17245</strain>
    </source>
</reference>
<sequence length="228" mass="26113">MIYDCLIIDDEKSLLEATSEYLNLFGISTVTAESDEGCFEVLSRDKVKLILLDINLGDESGFELCKKIRQMTDVPIIFISARSSTDDMILALHIGGDDYIQKPYSLSYLLAKIQVFLKRYYPEDKLDGVSVGRCEADLKKEELYNAGERIKLKGMEKKLLFYLLKNQGRTISKEELFQNVWQDSITGDNTLNVHIRRLREKIEIDPNEPQVLRTVWGIGYMLTLGEGQ</sequence>
<dbReference type="InterPro" id="IPR001789">
    <property type="entry name" value="Sig_transdc_resp-reg_receiver"/>
</dbReference>
<feature type="domain" description="Response regulatory" evidence="10">
    <location>
        <begin position="4"/>
        <end position="117"/>
    </location>
</feature>
<evidence type="ECO:0000259" key="10">
    <source>
        <dbReference type="PROSITE" id="PS50110"/>
    </source>
</evidence>
<dbReference type="SMART" id="SM00448">
    <property type="entry name" value="REC"/>
    <property type="match status" value="1"/>
</dbReference>
<dbReference type="Gene3D" id="3.40.50.2300">
    <property type="match status" value="1"/>
</dbReference>
<keyword evidence="6" id="KW-0804">Transcription</keyword>
<accession>A0A7W9SG53</accession>
<evidence type="ECO:0000256" key="6">
    <source>
        <dbReference type="ARBA" id="ARBA00023163"/>
    </source>
</evidence>
<evidence type="ECO:0000259" key="11">
    <source>
        <dbReference type="PROSITE" id="PS51755"/>
    </source>
</evidence>
<keyword evidence="5 9" id="KW-0238">DNA-binding</keyword>
<evidence type="ECO:0000256" key="5">
    <source>
        <dbReference type="ARBA" id="ARBA00023125"/>
    </source>
</evidence>
<dbReference type="InterPro" id="IPR001867">
    <property type="entry name" value="OmpR/PhoB-type_DNA-bd"/>
</dbReference>
<evidence type="ECO:0000313" key="13">
    <source>
        <dbReference type="Proteomes" id="UP000522163"/>
    </source>
</evidence>